<feature type="compositionally biased region" description="Polar residues" evidence="1">
    <location>
        <begin position="620"/>
        <end position="636"/>
    </location>
</feature>
<organism evidence="4 5">
    <name type="scientific">Lates calcarifer</name>
    <name type="common">Barramundi</name>
    <name type="synonym">Holocentrus calcarifer</name>
    <dbReference type="NCBI Taxonomy" id="8187"/>
    <lineage>
        <taxon>Eukaryota</taxon>
        <taxon>Metazoa</taxon>
        <taxon>Chordata</taxon>
        <taxon>Craniata</taxon>
        <taxon>Vertebrata</taxon>
        <taxon>Euteleostomi</taxon>
        <taxon>Actinopterygii</taxon>
        <taxon>Neopterygii</taxon>
        <taxon>Teleostei</taxon>
        <taxon>Neoteleostei</taxon>
        <taxon>Acanthomorphata</taxon>
        <taxon>Carangaria</taxon>
        <taxon>Carangaria incertae sedis</taxon>
        <taxon>Centropomidae</taxon>
        <taxon>Lates</taxon>
    </lineage>
</organism>
<feature type="domain" description="Fibronectin type-III" evidence="3">
    <location>
        <begin position="416"/>
        <end position="511"/>
    </location>
</feature>
<reference evidence="5" key="1">
    <citation type="submission" date="2025-08" db="UniProtKB">
        <authorList>
            <consortium name="RefSeq"/>
        </authorList>
    </citation>
    <scope>IDENTIFICATION</scope>
    <source>
        <tissue evidence="5">Brain</tissue>
    </source>
</reference>
<dbReference type="InterPro" id="IPR013783">
    <property type="entry name" value="Ig-like_fold"/>
</dbReference>
<gene>
    <name evidence="5" type="primary">il12rb1</name>
</gene>
<dbReference type="Gene3D" id="2.60.40.10">
    <property type="entry name" value="Immunoglobulins"/>
    <property type="match status" value="3"/>
</dbReference>
<keyword evidence="5" id="KW-0675">Receptor</keyword>
<dbReference type="PANTHER" id="PTHR48483">
    <property type="entry name" value="INTERLEUKIN-27 SUBUNIT BETA"/>
    <property type="match status" value="1"/>
</dbReference>
<sequence>MFTFLDFPLYLMETLKRWSSLHGYVMFMFLTTISKGSACEAPSSPECFRKNTDEILYMCEWSMNKTEGSVTFHLYIDNKKYGSTNETWYKIHGDTVIQGRDVNIWVEAYAGSINCTSPRKSVTLVHLVKYDAPQSISMSWLGNNLSLIWKAAEKHPALAEVLFRKHNNTTESWEKKLINTTTEASKYQVILVNLLNHSAYQVQIRHRSTQAKNPLWSKWSPVVTVPAELEHEPEVTVTTKLLNGTRAVMLTWKQILNAAAAVSGVTYRLEDTQSSHGCPCANKTKTHVKTNKSTIYVSYSAVNISVTAINAAGHSPLANIQLPAKPAANLKICDNTEKEKMKKNTCKQWYELQDRELKPENVITLANKKSKGAKQIKASIKDYVRYLYFEHRCDGGKPRTVKMCLYYKKEGAPQREPQNFTVTSETLDSANLSWETIAIEDQRGFVTHYSLCSEKISSQDERKECRNISASLLTYRLENLTPGAKYNISLAGVTKEGEGPSAKLTIYTQPEKPVNVWWSFGLLFVFFLSSTMCTIILKRIKNKIFPPVPTPVIPDFFTYQPESQEMLEEKEEVHELMLSPLHPEVKSVPEDTEETTALHGEWDAGSDEDMGDERSDSRMSGESSDESPGSTDQALRSSREGEITDLEQVDNEIAMLIYRNGLVFDVKTD</sequence>
<evidence type="ECO:0000256" key="2">
    <source>
        <dbReference type="SAM" id="Phobius"/>
    </source>
</evidence>
<dbReference type="CTD" id="3594"/>
<accession>A0AAJ7LP26</accession>
<dbReference type="CDD" id="cd00063">
    <property type="entry name" value="FN3"/>
    <property type="match status" value="1"/>
</dbReference>
<name>A0AAJ7LP26_LATCA</name>
<dbReference type="SMART" id="SM00060">
    <property type="entry name" value="FN3"/>
    <property type="match status" value="2"/>
</dbReference>
<evidence type="ECO:0000256" key="1">
    <source>
        <dbReference type="SAM" id="MobiDB-lite"/>
    </source>
</evidence>
<evidence type="ECO:0000313" key="4">
    <source>
        <dbReference type="Proteomes" id="UP000694890"/>
    </source>
</evidence>
<dbReference type="Pfam" id="PF00041">
    <property type="entry name" value="fn3"/>
    <property type="match status" value="1"/>
</dbReference>
<protein>
    <submittedName>
        <fullName evidence="5">Interleukin-12 receptor subunit beta-1 isoform X1</fullName>
    </submittedName>
</protein>
<feature type="region of interest" description="Disordered" evidence="1">
    <location>
        <begin position="580"/>
        <end position="651"/>
    </location>
</feature>
<dbReference type="Proteomes" id="UP000694890">
    <property type="component" value="Linkage group LG17"/>
</dbReference>
<dbReference type="PANTHER" id="PTHR48483:SF1">
    <property type="entry name" value="INTERLEUKIN-12 RECEPTOR SUBUNIT BETA-1-RELATED"/>
    <property type="match status" value="1"/>
</dbReference>
<evidence type="ECO:0000313" key="5">
    <source>
        <dbReference type="RefSeq" id="XP_018528532.1"/>
    </source>
</evidence>
<keyword evidence="2" id="KW-1133">Transmembrane helix</keyword>
<evidence type="ECO:0000259" key="3">
    <source>
        <dbReference type="PROSITE" id="PS50853"/>
    </source>
</evidence>
<dbReference type="InterPro" id="IPR003961">
    <property type="entry name" value="FN3_dom"/>
</dbReference>
<keyword evidence="2" id="KW-0812">Transmembrane</keyword>
<dbReference type="InterPro" id="IPR053073">
    <property type="entry name" value="IL11/IL27_subunit_beta"/>
</dbReference>
<feature type="transmembrane region" description="Helical" evidence="2">
    <location>
        <begin position="516"/>
        <end position="537"/>
    </location>
</feature>
<dbReference type="AlphaFoldDB" id="A0AAJ7LP26"/>
<dbReference type="RefSeq" id="XP_018528532.1">
    <property type="nucleotide sequence ID" value="XM_018673016.2"/>
</dbReference>
<proteinExistence type="predicted"/>
<dbReference type="PROSITE" id="PS50853">
    <property type="entry name" value="FN3"/>
    <property type="match status" value="1"/>
</dbReference>
<dbReference type="GeneID" id="108881184"/>
<dbReference type="KEGG" id="lcf:108881184"/>
<keyword evidence="2" id="KW-0472">Membrane</keyword>
<dbReference type="SUPFAM" id="SSF49265">
    <property type="entry name" value="Fibronectin type III"/>
    <property type="match status" value="3"/>
</dbReference>
<dbReference type="InterPro" id="IPR036116">
    <property type="entry name" value="FN3_sf"/>
</dbReference>